<evidence type="ECO:0000313" key="3">
    <source>
        <dbReference type="Proteomes" id="UP000637769"/>
    </source>
</evidence>
<dbReference type="CDD" id="cd04301">
    <property type="entry name" value="NAT_SF"/>
    <property type="match status" value="1"/>
</dbReference>
<dbReference type="Gene3D" id="3.40.630.30">
    <property type="match status" value="1"/>
</dbReference>
<reference evidence="3" key="1">
    <citation type="journal article" date="2019" name="Int. J. Syst. Evol. Microbiol.">
        <title>The Global Catalogue of Microorganisms (GCM) 10K type strain sequencing project: providing services to taxonomists for standard genome sequencing and annotation.</title>
        <authorList>
            <consortium name="The Broad Institute Genomics Platform"/>
            <consortium name="The Broad Institute Genome Sequencing Center for Infectious Disease"/>
            <person name="Wu L."/>
            <person name="Ma J."/>
        </authorList>
    </citation>
    <scope>NUCLEOTIDE SEQUENCE [LARGE SCALE GENOMIC DNA]</scope>
    <source>
        <strain evidence="3">CCM 7132</strain>
    </source>
</reference>
<dbReference type="InterPro" id="IPR016181">
    <property type="entry name" value="Acyl_CoA_acyltransferase"/>
</dbReference>
<proteinExistence type="predicted"/>
<dbReference type="EMBL" id="BMCH01000001">
    <property type="protein sequence ID" value="GGC21257.1"/>
    <property type="molecule type" value="Genomic_DNA"/>
</dbReference>
<protein>
    <recommendedName>
        <fullName evidence="1">N-acetyltransferase domain-containing protein</fullName>
    </recommendedName>
</protein>
<dbReference type="RefSeq" id="WP_188424926.1">
    <property type="nucleotide sequence ID" value="NZ_BMCH01000001.1"/>
</dbReference>
<feature type="domain" description="N-acetyltransferase" evidence="1">
    <location>
        <begin position="40"/>
        <end position="186"/>
    </location>
</feature>
<accession>A0ABQ1LDS0</accession>
<keyword evidence="3" id="KW-1185">Reference proteome</keyword>
<evidence type="ECO:0000313" key="2">
    <source>
        <dbReference type="EMBL" id="GGC21257.1"/>
    </source>
</evidence>
<sequence length="196" mass="22487">MEKWLEVAPERPTTDITVEVTFLERLRPPLPRRVVWPEGYRLERWHPNITDYLALYRLVGAPHCWWMRYLMPSATLHRIIASSHTYICRLLGPDGVAGFFELDLEKPETPYLSYLGLVPEAQGKGLGGKLLNAAIQQSWQKETRVLRVNTCTADHPNALPTYKAAGFVPIMVEQEHWSIPDDLGLVPPEHLRQKVN</sequence>
<dbReference type="Pfam" id="PF00583">
    <property type="entry name" value="Acetyltransf_1"/>
    <property type="match status" value="1"/>
</dbReference>
<dbReference type="Proteomes" id="UP000637769">
    <property type="component" value="Unassembled WGS sequence"/>
</dbReference>
<dbReference type="PROSITE" id="PS51186">
    <property type="entry name" value="GNAT"/>
    <property type="match status" value="1"/>
</dbReference>
<comment type="caution">
    <text evidence="2">The sequence shown here is derived from an EMBL/GenBank/DDBJ whole genome shotgun (WGS) entry which is preliminary data.</text>
</comment>
<gene>
    <name evidence="2" type="ORF">GCM10007207_03110</name>
</gene>
<evidence type="ECO:0000259" key="1">
    <source>
        <dbReference type="PROSITE" id="PS51186"/>
    </source>
</evidence>
<dbReference type="SUPFAM" id="SSF55729">
    <property type="entry name" value="Acyl-CoA N-acyltransferases (Nat)"/>
    <property type="match status" value="1"/>
</dbReference>
<dbReference type="InterPro" id="IPR000182">
    <property type="entry name" value="GNAT_dom"/>
</dbReference>
<organism evidence="2 3">
    <name type="scientific">Asaia siamensis</name>
    <dbReference type="NCBI Taxonomy" id="110479"/>
    <lineage>
        <taxon>Bacteria</taxon>
        <taxon>Pseudomonadati</taxon>
        <taxon>Pseudomonadota</taxon>
        <taxon>Alphaproteobacteria</taxon>
        <taxon>Acetobacterales</taxon>
        <taxon>Acetobacteraceae</taxon>
        <taxon>Asaia</taxon>
    </lineage>
</organism>
<name>A0ABQ1LDS0_9PROT</name>